<comment type="caution">
    <text evidence="3">The sequence shown here is derived from an EMBL/GenBank/DDBJ whole genome shotgun (WGS) entry which is preliminary data.</text>
</comment>
<feature type="transmembrane region" description="Helical" evidence="2">
    <location>
        <begin position="243"/>
        <end position="268"/>
    </location>
</feature>
<feature type="transmembrane region" description="Helical" evidence="2">
    <location>
        <begin position="92"/>
        <end position="114"/>
    </location>
</feature>
<keyword evidence="2" id="KW-1133">Transmembrane helix</keyword>
<organism evidence="3 4">
    <name type="scientific">Streptomyces actuosus</name>
    <dbReference type="NCBI Taxonomy" id="1885"/>
    <lineage>
        <taxon>Bacteria</taxon>
        <taxon>Bacillati</taxon>
        <taxon>Actinomycetota</taxon>
        <taxon>Actinomycetes</taxon>
        <taxon>Kitasatosporales</taxon>
        <taxon>Streptomycetaceae</taxon>
        <taxon>Streptomyces</taxon>
    </lineage>
</organism>
<keyword evidence="4" id="KW-1185">Reference proteome</keyword>
<evidence type="ECO:0000256" key="1">
    <source>
        <dbReference type="SAM" id="MobiDB-lite"/>
    </source>
</evidence>
<protein>
    <recommendedName>
        <fullName evidence="5">DUF4231 domain-containing protein</fullName>
    </recommendedName>
</protein>
<accession>A0ABS2VZP5</accession>
<dbReference type="RefSeq" id="WP_205386584.1">
    <property type="nucleotide sequence ID" value="NZ_JAFFZS010000039.1"/>
</dbReference>
<evidence type="ECO:0000313" key="3">
    <source>
        <dbReference type="EMBL" id="MBN0048455.1"/>
    </source>
</evidence>
<feature type="compositionally biased region" description="Basic and acidic residues" evidence="1">
    <location>
        <begin position="318"/>
        <end position="333"/>
    </location>
</feature>
<evidence type="ECO:0008006" key="5">
    <source>
        <dbReference type="Google" id="ProtNLM"/>
    </source>
</evidence>
<reference evidence="3 4" key="1">
    <citation type="submission" date="2021-02" db="EMBL/GenBank/DDBJ databases">
        <title>Whole genome sequencing of Streptomyces actuosus VRA1.</title>
        <authorList>
            <person name="Sen G."/>
            <person name="Sen A."/>
        </authorList>
    </citation>
    <scope>NUCLEOTIDE SEQUENCE [LARGE SCALE GENOMIC DNA]</scope>
    <source>
        <strain evidence="3 4">VRA1</strain>
    </source>
</reference>
<dbReference type="Proteomes" id="UP000788262">
    <property type="component" value="Unassembled WGS sequence"/>
</dbReference>
<dbReference type="EMBL" id="JAFFZS010000039">
    <property type="protein sequence ID" value="MBN0048455.1"/>
    <property type="molecule type" value="Genomic_DNA"/>
</dbReference>
<feature type="region of interest" description="Disordered" evidence="1">
    <location>
        <begin position="318"/>
        <end position="352"/>
    </location>
</feature>
<name>A0ABS2VZP5_STRAS</name>
<feature type="transmembrane region" description="Helical" evidence="2">
    <location>
        <begin position="216"/>
        <end position="237"/>
    </location>
</feature>
<keyword evidence="2" id="KW-0812">Transmembrane</keyword>
<evidence type="ECO:0000313" key="4">
    <source>
        <dbReference type="Proteomes" id="UP000788262"/>
    </source>
</evidence>
<proteinExistence type="predicted"/>
<keyword evidence="2" id="KW-0472">Membrane</keyword>
<gene>
    <name evidence="3" type="ORF">JS756_31005</name>
</gene>
<feature type="transmembrane region" description="Helical" evidence="2">
    <location>
        <begin position="134"/>
        <end position="155"/>
    </location>
</feature>
<sequence>MSEESVTEPRAGGTGAAGSGEGESGTGKYGEPARITDGETAGSAEDGPGKSEAPLRFEWIRELDNGISAWVLKKLTDSFDFDVNNARKVARAVSFGILVLAALLVCTAIASLVFYLETHKESAGTGDLSRESLIFALFIYLAVILGLFTVALLIFKSLSRADERLRAEVKGELEQAAERLREKMELPSLLEYNRARLNQYHETTTQQARRAFRNSLIAIAVGLAVLALCTLTTVVATGRADRVVVGSIAVLGTVFSGYLGRTYVIVYYRTLSQMNRYFSQPVIEGYLLTAERVAERIQDSGLREENFGKIVDAVLESGRENQRAVHGEPDSRSTGRPGRRSRGSSRRGRRSS</sequence>
<feature type="compositionally biased region" description="Gly residues" evidence="1">
    <location>
        <begin position="12"/>
        <end position="28"/>
    </location>
</feature>
<feature type="compositionally biased region" description="Basic residues" evidence="1">
    <location>
        <begin position="337"/>
        <end position="352"/>
    </location>
</feature>
<evidence type="ECO:0000256" key="2">
    <source>
        <dbReference type="SAM" id="Phobius"/>
    </source>
</evidence>
<feature type="region of interest" description="Disordered" evidence="1">
    <location>
        <begin position="1"/>
        <end position="50"/>
    </location>
</feature>